<evidence type="ECO:0000256" key="3">
    <source>
        <dbReference type="PIRSR" id="PIRSR640198-2"/>
    </source>
</evidence>
<evidence type="ECO:0000256" key="1">
    <source>
        <dbReference type="PIRSR" id="PIRSR038925-1"/>
    </source>
</evidence>
<dbReference type="PIRSF" id="PIRSF038925">
    <property type="entry name" value="AMP-prot_trans"/>
    <property type="match status" value="1"/>
</dbReference>
<dbReference type="STRING" id="1798704.A3J93_02175"/>
<organism evidence="5 6">
    <name type="scientific">Candidatus Magasanikbacteria bacterium RIFOXYC2_FULL_42_28</name>
    <dbReference type="NCBI Taxonomy" id="1798704"/>
    <lineage>
        <taxon>Bacteria</taxon>
        <taxon>Candidatus Magasanikiibacteriota</taxon>
    </lineage>
</organism>
<dbReference type="SUPFAM" id="SSF140931">
    <property type="entry name" value="Fic-like"/>
    <property type="match status" value="1"/>
</dbReference>
<feature type="domain" description="Fido" evidence="4">
    <location>
        <begin position="113"/>
        <end position="264"/>
    </location>
</feature>
<evidence type="ECO:0000256" key="2">
    <source>
        <dbReference type="PIRSR" id="PIRSR640198-1"/>
    </source>
</evidence>
<accession>A0A1F6NWE7</accession>
<dbReference type="InterPro" id="IPR025758">
    <property type="entry name" value="Fic/DOC_N"/>
</dbReference>
<dbReference type="InterPro" id="IPR026287">
    <property type="entry name" value="SoFic-like"/>
</dbReference>
<comment type="caution">
    <text evidence="5">The sequence shown here is derived from an EMBL/GenBank/DDBJ whole genome shotgun (WGS) entry which is preliminary data.</text>
</comment>
<protein>
    <recommendedName>
        <fullName evidence="4">Fido domain-containing protein</fullName>
    </recommendedName>
</protein>
<dbReference type="PANTHER" id="PTHR13504:SF38">
    <property type="entry name" value="FIDO DOMAIN-CONTAINING PROTEIN"/>
    <property type="match status" value="1"/>
</dbReference>
<reference evidence="5 6" key="1">
    <citation type="journal article" date="2016" name="Nat. Commun.">
        <title>Thousands of microbial genomes shed light on interconnected biogeochemical processes in an aquifer system.</title>
        <authorList>
            <person name="Anantharaman K."/>
            <person name="Brown C.T."/>
            <person name="Hug L.A."/>
            <person name="Sharon I."/>
            <person name="Castelle C.J."/>
            <person name="Probst A.J."/>
            <person name="Thomas B.C."/>
            <person name="Singh A."/>
            <person name="Wilkins M.J."/>
            <person name="Karaoz U."/>
            <person name="Brodie E.L."/>
            <person name="Williams K.H."/>
            <person name="Hubbard S.S."/>
            <person name="Banfield J.F."/>
        </authorList>
    </citation>
    <scope>NUCLEOTIDE SEQUENCE [LARGE SCALE GENOMIC DNA]</scope>
</reference>
<gene>
    <name evidence="5" type="ORF">A3J93_02175</name>
</gene>
<feature type="binding site" evidence="1">
    <location>
        <position position="200"/>
    </location>
    <ligand>
        <name>ATP</name>
        <dbReference type="ChEBI" id="CHEBI:30616"/>
    </ligand>
</feature>
<evidence type="ECO:0000313" key="6">
    <source>
        <dbReference type="Proteomes" id="UP000177907"/>
    </source>
</evidence>
<dbReference type="PANTHER" id="PTHR13504">
    <property type="entry name" value="FIDO DOMAIN-CONTAINING PROTEIN DDB_G0283145"/>
    <property type="match status" value="1"/>
</dbReference>
<proteinExistence type="predicted"/>
<keyword evidence="1" id="KW-0067">ATP-binding</keyword>
<dbReference type="Pfam" id="PF02661">
    <property type="entry name" value="Fic"/>
    <property type="match status" value="1"/>
</dbReference>
<dbReference type="AlphaFoldDB" id="A0A1F6NWE7"/>
<keyword evidence="1" id="KW-0547">Nucleotide-binding</keyword>
<feature type="binding site" evidence="1">
    <location>
        <position position="242"/>
    </location>
    <ligand>
        <name>ATP</name>
        <dbReference type="ChEBI" id="CHEBI:30616"/>
    </ligand>
</feature>
<dbReference type="GO" id="GO:0005524">
    <property type="term" value="F:ATP binding"/>
    <property type="evidence" value="ECO:0007669"/>
    <property type="project" value="UniProtKB-KW"/>
</dbReference>
<dbReference type="Pfam" id="PF13784">
    <property type="entry name" value="Fic_N"/>
    <property type="match status" value="1"/>
</dbReference>
<evidence type="ECO:0000259" key="4">
    <source>
        <dbReference type="PROSITE" id="PS51459"/>
    </source>
</evidence>
<dbReference type="InterPro" id="IPR003812">
    <property type="entry name" value="Fido"/>
</dbReference>
<dbReference type="Proteomes" id="UP000177907">
    <property type="component" value="Unassembled WGS sequence"/>
</dbReference>
<dbReference type="InterPro" id="IPR040198">
    <property type="entry name" value="Fido_containing"/>
</dbReference>
<feature type="binding site" evidence="1">
    <location>
        <position position="63"/>
    </location>
    <ligand>
        <name>ATP</name>
        <dbReference type="ChEBI" id="CHEBI:30616"/>
    </ligand>
</feature>
<feature type="binding site" evidence="3">
    <location>
        <begin position="204"/>
        <end position="211"/>
    </location>
    <ligand>
        <name>ATP</name>
        <dbReference type="ChEBI" id="CHEBI:30616"/>
    </ligand>
</feature>
<feature type="binding site" evidence="3">
    <location>
        <begin position="242"/>
        <end position="243"/>
    </location>
    <ligand>
        <name>ATP</name>
        <dbReference type="ChEBI" id="CHEBI:30616"/>
    </ligand>
</feature>
<feature type="active site" evidence="2">
    <location>
        <position position="200"/>
    </location>
</feature>
<dbReference type="PROSITE" id="PS51459">
    <property type="entry name" value="FIDO"/>
    <property type="match status" value="1"/>
</dbReference>
<name>A0A1F6NWE7_9BACT</name>
<evidence type="ECO:0000313" key="5">
    <source>
        <dbReference type="EMBL" id="OGH87964.1"/>
    </source>
</evidence>
<dbReference type="EMBL" id="MFQZ01000008">
    <property type="protein sequence ID" value="OGH87964.1"/>
    <property type="molecule type" value="Genomic_DNA"/>
</dbReference>
<dbReference type="Gene3D" id="1.10.3290.10">
    <property type="entry name" value="Fido-like domain"/>
    <property type="match status" value="1"/>
</dbReference>
<sequence length="366" mass="41625">MPIKPFVLPKLPPKIDYDQLIGKITEAHRAIAGLDSLLNALPNPALLGRTMQTKEAVESSKIEGTQATLEEVLQFEALTNKKDETTKQKDINEVINYRQALDLGIKSLESLPISENLVKKIHATLLKSGRGANKAPGEFRKVQVYIGKYGASIEDASYVPPAANEVIPLFSNFENYLNSDEEKDKLIQIAVAHYQFEAIHPFLDGNGRVGRLIISLFLYEKKLLSHPFLYLSEFFEEHRQYYYELLRGVSEKQDWLSWIKFFLDALAIQAKKAESTGKEILKLYVTHKEKISIVNSIHAINLLDAIFVRPIFTTASLRKFVKIKNTQTLFSLIAKFVTAGILKEADPKKQRNKIYIFTELMELLNK</sequence>
<feature type="binding site" evidence="1">
    <location>
        <begin position="205"/>
        <end position="211"/>
    </location>
    <ligand>
        <name>ATP</name>
        <dbReference type="ChEBI" id="CHEBI:30616"/>
    </ligand>
</feature>
<dbReference type="InterPro" id="IPR036597">
    <property type="entry name" value="Fido-like_dom_sf"/>
</dbReference>